<name>A0A385TWQ5_PAELA</name>
<dbReference type="NCBIfam" id="TIGR00254">
    <property type="entry name" value="GGDEF"/>
    <property type="match status" value="1"/>
</dbReference>
<evidence type="ECO:0000259" key="2">
    <source>
        <dbReference type="PROSITE" id="PS50112"/>
    </source>
</evidence>
<dbReference type="GO" id="GO:0043709">
    <property type="term" value="P:cell adhesion involved in single-species biofilm formation"/>
    <property type="evidence" value="ECO:0007669"/>
    <property type="project" value="TreeGrafter"/>
</dbReference>
<dbReference type="InterPro" id="IPR043128">
    <property type="entry name" value="Rev_trsase/Diguanyl_cyclase"/>
</dbReference>
<dbReference type="EMBL" id="CP032412">
    <property type="protein sequence ID" value="AYB47408.1"/>
    <property type="molecule type" value="Genomic_DNA"/>
</dbReference>
<dbReference type="PROSITE" id="PS50887">
    <property type="entry name" value="GGDEF"/>
    <property type="match status" value="1"/>
</dbReference>
<protein>
    <submittedName>
        <fullName evidence="4">Diguanylate cyclase</fullName>
    </submittedName>
</protein>
<organism evidence="4 5">
    <name type="scientific">Paenibacillus lautus</name>
    <name type="common">Bacillus lautus</name>
    <dbReference type="NCBI Taxonomy" id="1401"/>
    <lineage>
        <taxon>Bacteria</taxon>
        <taxon>Bacillati</taxon>
        <taxon>Bacillota</taxon>
        <taxon>Bacilli</taxon>
        <taxon>Bacillales</taxon>
        <taxon>Paenibacillaceae</taxon>
        <taxon>Paenibacillus</taxon>
    </lineage>
</organism>
<proteinExistence type="predicted"/>
<dbReference type="GO" id="GO:1902201">
    <property type="term" value="P:negative regulation of bacterial-type flagellum-dependent cell motility"/>
    <property type="evidence" value="ECO:0007669"/>
    <property type="project" value="TreeGrafter"/>
</dbReference>
<feature type="coiled-coil region" evidence="1">
    <location>
        <begin position="119"/>
        <end position="167"/>
    </location>
</feature>
<dbReference type="FunFam" id="3.30.70.270:FF:000001">
    <property type="entry name" value="Diguanylate cyclase domain protein"/>
    <property type="match status" value="1"/>
</dbReference>
<dbReference type="AlphaFoldDB" id="A0A385TWQ5"/>
<dbReference type="SUPFAM" id="SSF55785">
    <property type="entry name" value="PYP-like sensor domain (PAS domain)"/>
    <property type="match status" value="1"/>
</dbReference>
<dbReference type="GO" id="GO:0052621">
    <property type="term" value="F:diguanylate cyclase activity"/>
    <property type="evidence" value="ECO:0007669"/>
    <property type="project" value="TreeGrafter"/>
</dbReference>
<dbReference type="CDD" id="cd01949">
    <property type="entry name" value="GGDEF"/>
    <property type="match status" value="1"/>
</dbReference>
<evidence type="ECO:0000313" key="5">
    <source>
        <dbReference type="Proteomes" id="UP000266552"/>
    </source>
</evidence>
<evidence type="ECO:0000259" key="3">
    <source>
        <dbReference type="PROSITE" id="PS50887"/>
    </source>
</evidence>
<dbReference type="PROSITE" id="PS50112">
    <property type="entry name" value="PAS"/>
    <property type="match status" value="1"/>
</dbReference>
<sequence>MDERLNYAPCGYVSITLEGMVAEVNQTFLDMMGYRLEDVVQKHFEAMMSTANKLIFHSYFYPHINLDGHVEELFIRLKNSQGESVPFILNGRKFEREGQERLDCVLVQMGKRIDYEMELRMANKQIEKAYWEKDQALAELQQIHAEIERKQTELMEINAVLLELSNTDKLTGLKNRRFFQEKLEEQLMQYNHNRIPLSLFIIDIDHFKRVNDTWGHGYGDEVLFDVASILKTHAVEGETVARYGGEEFVMILPETDAEKAKAGAERLRRAVQDFSWKTGSMTISIGIITATPDADEAMLLQKADEALYASKQNGRNQVTHYEDLKLQGYSP</sequence>
<dbReference type="InterPro" id="IPR035965">
    <property type="entry name" value="PAS-like_dom_sf"/>
</dbReference>
<keyword evidence="5" id="KW-1185">Reference proteome</keyword>
<accession>A0A385TWQ5</accession>
<dbReference type="KEGG" id="plw:D5F53_30730"/>
<dbReference type="NCBIfam" id="TIGR00229">
    <property type="entry name" value="sensory_box"/>
    <property type="match status" value="1"/>
</dbReference>
<dbReference type="InterPro" id="IPR000014">
    <property type="entry name" value="PAS"/>
</dbReference>
<feature type="domain" description="GGDEF" evidence="3">
    <location>
        <begin position="195"/>
        <end position="323"/>
    </location>
</feature>
<evidence type="ECO:0000313" key="4">
    <source>
        <dbReference type="EMBL" id="AYB47408.1"/>
    </source>
</evidence>
<gene>
    <name evidence="4" type="ORF">D5F53_30730</name>
</gene>
<dbReference type="SMART" id="SM00267">
    <property type="entry name" value="GGDEF"/>
    <property type="match status" value="1"/>
</dbReference>
<dbReference type="SUPFAM" id="SSF55073">
    <property type="entry name" value="Nucleotide cyclase"/>
    <property type="match status" value="1"/>
</dbReference>
<feature type="domain" description="PAS" evidence="2">
    <location>
        <begin position="1"/>
        <end position="42"/>
    </location>
</feature>
<dbReference type="PANTHER" id="PTHR45138:SF9">
    <property type="entry name" value="DIGUANYLATE CYCLASE DGCM-RELATED"/>
    <property type="match status" value="1"/>
</dbReference>
<dbReference type="Gene3D" id="3.30.70.270">
    <property type="match status" value="1"/>
</dbReference>
<dbReference type="PANTHER" id="PTHR45138">
    <property type="entry name" value="REGULATORY COMPONENTS OF SENSORY TRANSDUCTION SYSTEM"/>
    <property type="match status" value="1"/>
</dbReference>
<dbReference type="RefSeq" id="WP_119850839.1">
    <property type="nucleotide sequence ID" value="NZ_CP032412.1"/>
</dbReference>
<dbReference type="Proteomes" id="UP000266552">
    <property type="component" value="Chromosome"/>
</dbReference>
<dbReference type="InterPro" id="IPR029787">
    <property type="entry name" value="Nucleotide_cyclase"/>
</dbReference>
<dbReference type="InterPro" id="IPR000160">
    <property type="entry name" value="GGDEF_dom"/>
</dbReference>
<dbReference type="CDD" id="cd00130">
    <property type="entry name" value="PAS"/>
    <property type="match status" value="1"/>
</dbReference>
<dbReference type="Pfam" id="PF00990">
    <property type="entry name" value="GGDEF"/>
    <property type="match status" value="1"/>
</dbReference>
<evidence type="ECO:0000256" key="1">
    <source>
        <dbReference type="SAM" id="Coils"/>
    </source>
</evidence>
<keyword evidence="1" id="KW-0175">Coiled coil</keyword>
<reference evidence="4 5" key="1">
    <citation type="submission" date="2018-09" db="EMBL/GenBank/DDBJ databases">
        <title>Genome Sequence of Paenibacillus lautus Strain E7593-69, Azo Dye-Degrading Bacteria, Isolated from Commercial Tattoo Inks.</title>
        <authorList>
            <person name="Nho S.W."/>
            <person name="Kim S.-J."/>
            <person name="Kweon O."/>
            <person name="Cerniglia C.E."/>
        </authorList>
    </citation>
    <scope>NUCLEOTIDE SEQUENCE [LARGE SCALE GENOMIC DNA]</scope>
    <source>
        <strain evidence="4 5">E7593-69</strain>
    </source>
</reference>
<dbReference type="GO" id="GO:0005886">
    <property type="term" value="C:plasma membrane"/>
    <property type="evidence" value="ECO:0007669"/>
    <property type="project" value="TreeGrafter"/>
</dbReference>
<dbReference type="Gene3D" id="3.30.450.20">
    <property type="entry name" value="PAS domain"/>
    <property type="match status" value="1"/>
</dbReference>
<dbReference type="InterPro" id="IPR050469">
    <property type="entry name" value="Diguanylate_Cyclase"/>
</dbReference>